<comment type="caution">
    <text evidence="1">The sequence shown here is derived from an EMBL/GenBank/DDBJ whole genome shotgun (WGS) entry which is preliminary data.</text>
</comment>
<dbReference type="Proteomes" id="UP000618240">
    <property type="component" value="Unassembled WGS sequence"/>
</dbReference>
<sequence length="79" mass="8661">MKNLKKISRADLSKIAGGYRNPNNPEWVQCYNVGYCYSMPNDVNGIGVPINHYDYNVPEGATNIRVCGWSAIIPAPAGC</sequence>
<evidence type="ECO:0008006" key="3">
    <source>
        <dbReference type="Google" id="ProtNLM"/>
    </source>
</evidence>
<reference evidence="1 2" key="1">
    <citation type="submission" date="2021-09" db="EMBL/GenBank/DDBJ databases">
        <title>Genome sequencing and assembly of Chryseobacterium sp. RG1.</title>
        <authorList>
            <person name="Chhetri G."/>
        </authorList>
    </citation>
    <scope>NUCLEOTIDE SEQUENCE [LARGE SCALE GENOMIC DNA]</scope>
    <source>
        <strain evidence="1 2">RG1</strain>
    </source>
</reference>
<evidence type="ECO:0000313" key="1">
    <source>
        <dbReference type="EMBL" id="MCA6067268.1"/>
    </source>
</evidence>
<dbReference type="InterPro" id="IPR058074">
    <property type="entry name" value="Bacteriocin-like"/>
</dbReference>
<dbReference type="NCBIfam" id="NF047798">
    <property type="entry name" value="leader_Chryseo"/>
    <property type="match status" value="1"/>
</dbReference>
<dbReference type="RefSeq" id="WP_225687823.1">
    <property type="nucleotide sequence ID" value="NZ_JAERSE020000002.1"/>
</dbReference>
<gene>
    <name evidence="1" type="ORF">JI747_008780</name>
</gene>
<proteinExistence type="predicted"/>
<protein>
    <recommendedName>
        <fullName evidence="3">Bacteriocin-type signal sequence-containing protein</fullName>
    </recommendedName>
</protein>
<evidence type="ECO:0000313" key="2">
    <source>
        <dbReference type="Proteomes" id="UP000618240"/>
    </source>
</evidence>
<keyword evidence="2" id="KW-1185">Reference proteome</keyword>
<accession>A0ABS8A1N7</accession>
<dbReference type="EMBL" id="JAERSE020000002">
    <property type="protein sequence ID" value="MCA6067268.1"/>
    <property type="molecule type" value="Genomic_DNA"/>
</dbReference>
<organism evidence="1 2">
    <name type="scientific">Chryseobacterium tagetis</name>
    <dbReference type="NCBI Taxonomy" id="2801334"/>
    <lineage>
        <taxon>Bacteria</taxon>
        <taxon>Pseudomonadati</taxon>
        <taxon>Bacteroidota</taxon>
        <taxon>Flavobacteriia</taxon>
        <taxon>Flavobacteriales</taxon>
        <taxon>Weeksellaceae</taxon>
        <taxon>Chryseobacterium group</taxon>
        <taxon>Chryseobacterium</taxon>
    </lineage>
</organism>
<name>A0ABS8A1N7_9FLAO</name>